<evidence type="ECO:0000313" key="1">
    <source>
        <dbReference type="EMBL" id="PQA98049.1"/>
    </source>
</evidence>
<dbReference type="STRING" id="551459.SAMN05421796_104227"/>
<accession>A0A1N7MEU9</accession>
<reference evidence="2" key="3">
    <citation type="submission" date="2017-01" db="EMBL/GenBank/DDBJ databases">
        <authorList>
            <person name="Mah S.A."/>
            <person name="Swanson W.J."/>
            <person name="Moy G.W."/>
            <person name="Vacquier V.D."/>
        </authorList>
    </citation>
    <scope>NUCLEOTIDE SEQUENCE [LARGE SCALE GENOMIC DNA]</scope>
    <source>
        <strain evidence="2">DSM 21068</strain>
    </source>
</reference>
<dbReference type="PROSITE" id="PS51257">
    <property type="entry name" value="PROKAR_LIPOPROTEIN"/>
    <property type="match status" value="1"/>
</dbReference>
<dbReference type="Proteomes" id="UP000186246">
    <property type="component" value="Unassembled WGS sequence"/>
</dbReference>
<proteinExistence type="predicted"/>
<sequence length="226" mass="26103">MENFKFLKLSKSRFLFIAIIILLQSCVVPVKRDYQGLSRSLPFNQDKKWLINNMFSSFGSEQREKNNKKIFETFNELSNGKATSMDDARKQNLLASKVSFSPSLEELESLQNNSDFDYLVNSYTEKVHDQISSLELNSPLQYSKNEAFAIIEIYDLKTLKRIYFQKASSETSLDRKKIYPEYSGEELYSDKAKGKSDGPHFSFSANQLAQKNLNKILKDIKKNAIQ</sequence>
<dbReference type="EMBL" id="MUGO01000001">
    <property type="protein sequence ID" value="PQA98049.1"/>
    <property type="molecule type" value="Genomic_DNA"/>
</dbReference>
<evidence type="ECO:0000313" key="2">
    <source>
        <dbReference type="EMBL" id="SIS84560.1"/>
    </source>
</evidence>
<evidence type="ECO:0008006" key="5">
    <source>
        <dbReference type="Google" id="ProtNLM"/>
    </source>
</evidence>
<dbReference type="EMBL" id="FTOJ01000004">
    <property type="protein sequence ID" value="SIS84560.1"/>
    <property type="molecule type" value="Genomic_DNA"/>
</dbReference>
<keyword evidence="4" id="KW-1185">Reference proteome</keyword>
<reference evidence="1 4" key="1">
    <citation type="submission" date="2016-11" db="EMBL/GenBank/DDBJ databases">
        <title>Whole genomes of Flavobacteriaceae.</title>
        <authorList>
            <person name="Stine C."/>
            <person name="Li C."/>
            <person name="Tadesse D."/>
        </authorList>
    </citation>
    <scope>NUCLEOTIDE SEQUENCE [LARGE SCALE GENOMIC DNA]</scope>
    <source>
        <strain evidence="1 4">DSM 21068</strain>
    </source>
</reference>
<evidence type="ECO:0000313" key="4">
    <source>
        <dbReference type="Proteomes" id="UP000238314"/>
    </source>
</evidence>
<dbReference type="AlphaFoldDB" id="A0A1N7MEU9"/>
<protein>
    <recommendedName>
        <fullName evidence="5">Lipoprotein</fullName>
    </recommendedName>
</protein>
<evidence type="ECO:0000313" key="3">
    <source>
        <dbReference type="Proteomes" id="UP000186246"/>
    </source>
</evidence>
<organism evidence="2 3">
    <name type="scientific">Chryseobacterium piscicola</name>
    <dbReference type="NCBI Taxonomy" id="551459"/>
    <lineage>
        <taxon>Bacteria</taxon>
        <taxon>Pseudomonadati</taxon>
        <taxon>Bacteroidota</taxon>
        <taxon>Flavobacteriia</taxon>
        <taxon>Flavobacteriales</taxon>
        <taxon>Weeksellaceae</taxon>
        <taxon>Chryseobacterium group</taxon>
        <taxon>Chryseobacterium</taxon>
    </lineage>
</organism>
<reference evidence="3" key="2">
    <citation type="submission" date="2017-01" db="EMBL/GenBank/DDBJ databases">
        <authorList>
            <person name="Varghese N."/>
            <person name="Submissions S."/>
        </authorList>
    </citation>
    <scope>NUCLEOTIDE SEQUENCE [LARGE SCALE GENOMIC DNA]</scope>
    <source>
        <strain evidence="3">DSM 21068</strain>
    </source>
</reference>
<dbReference type="OrthoDB" id="1243440at2"/>
<dbReference type="Proteomes" id="UP000238314">
    <property type="component" value="Unassembled WGS sequence"/>
</dbReference>
<gene>
    <name evidence="1" type="ORF">B0A70_00220</name>
    <name evidence="2" type="ORF">SAMN05421796_104227</name>
</gene>
<dbReference type="RefSeq" id="WP_076451623.1">
    <property type="nucleotide sequence ID" value="NZ_FTOJ01000004.1"/>
</dbReference>
<name>A0A1N7MEU9_9FLAO</name>